<dbReference type="GO" id="GO:0016818">
    <property type="term" value="F:hydrolase activity, acting on acid anhydrides, in phosphorus-containing anhydrides"/>
    <property type="evidence" value="ECO:0007669"/>
    <property type="project" value="InterPro"/>
</dbReference>
<keyword evidence="1" id="KW-0547">Nucleotide-binding</keyword>
<dbReference type="PANTHER" id="PTHR11472:SF34">
    <property type="entry name" value="REGULATOR OF TELOMERE ELONGATION HELICASE 1"/>
    <property type="match status" value="1"/>
</dbReference>
<dbReference type="Pfam" id="PF13307">
    <property type="entry name" value="Helicase_C_2"/>
    <property type="match status" value="1"/>
</dbReference>
<evidence type="ECO:0000256" key="4">
    <source>
        <dbReference type="ARBA" id="ARBA00038058"/>
    </source>
</evidence>
<dbReference type="InterPro" id="IPR014013">
    <property type="entry name" value="Helic_SF1/SF2_ATP-bd_DinG/Rad3"/>
</dbReference>
<evidence type="ECO:0000259" key="5">
    <source>
        <dbReference type="PROSITE" id="PS51193"/>
    </source>
</evidence>
<gene>
    <name evidence="6" type="ORF">DI551_02520</name>
</gene>
<dbReference type="InterPro" id="IPR045028">
    <property type="entry name" value="DinG/Rad3-like"/>
</dbReference>
<name>A0A2W5N362_9BACT</name>
<dbReference type="Proteomes" id="UP000249417">
    <property type="component" value="Unassembled WGS sequence"/>
</dbReference>
<organism evidence="6 7">
    <name type="scientific">Micavibrio aeruginosavorus</name>
    <dbReference type="NCBI Taxonomy" id="349221"/>
    <lineage>
        <taxon>Bacteria</taxon>
        <taxon>Pseudomonadati</taxon>
        <taxon>Bdellovibrionota</taxon>
        <taxon>Bdellovibrionia</taxon>
        <taxon>Bdellovibrionales</taxon>
        <taxon>Pseudobdellovibrionaceae</taxon>
        <taxon>Micavibrio</taxon>
    </lineage>
</organism>
<evidence type="ECO:0000313" key="6">
    <source>
        <dbReference type="EMBL" id="PZQ47892.1"/>
    </source>
</evidence>
<evidence type="ECO:0000256" key="2">
    <source>
        <dbReference type="ARBA" id="ARBA00022801"/>
    </source>
</evidence>
<comment type="caution">
    <text evidence="6">The sequence shown here is derived from an EMBL/GenBank/DDBJ whole genome shotgun (WGS) entry which is preliminary data.</text>
</comment>
<dbReference type="AlphaFoldDB" id="A0A2W5N362"/>
<dbReference type="PANTHER" id="PTHR11472">
    <property type="entry name" value="DNA REPAIR DEAD HELICASE RAD3/XP-D SUBFAMILY MEMBER"/>
    <property type="match status" value="1"/>
</dbReference>
<evidence type="ECO:0000256" key="3">
    <source>
        <dbReference type="ARBA" id="ARBA00022840"/>
    </source>
</evidence>
<reference evidence="6 7" key="1">
    <citation type="submission" date="2017-08" db="EMBL/GenBank/DDBJ databases">
        <title>Infants hospitalized years apart are colonized by the same room-sourced microbial strains.</title>
        <authorList>
            <person name="Brooks B."/>
            <person name="Olm M.R."/>
            <person name="Firek B.A."/>
            <person name="Baker R."/>
            <person name="Thomas B.C."/>
            <person name="Morowitz M.J."/>
            <person name="Banfield J.F."/>
        </authorList>
    </citation>
    <scope>NUCLEOTIDE SEQUENCE [LARGE SCALE GENOMIC DNA]</scope>
    <source>
        <strain evidence="6">S2_005_002_R2_29</strain>
    </source>
</reference>
<protein>
    <submittedName>
        <fullName evidence="6">ATP-dependent DNA helicase</fullName>
    </submittedName>
</protein>
<sequence length="920" mass="101310">MTTQSAAIKPESVKIPKIPALYVNARHAFLMSTDGEVEQLSHEAAKRQIHGKPVMVCHAPYTCKRLGLESMIAFDVLELFAFVHPATFAVPTPVGIARAIGITTPETAEDYPFALMEAAGALLSDIRADVWRGRADPVKIAGVMGQNGRGWVWTPYIFSAFGQTYDPKEPIMSKADLNIWKSLPEWSEEAPPPPASHHPVTGEEARERLAGILGTGAESRTAQMEYTSAMTGAFKPVDADGAPHAVLAEAGTGVGKTLGYLSPASVWAQKNKGTVWISTYTKNLQRQINQEMDRLYPDPDLKDAKVAIRKGRENYLCLLNFEDMAAGAGLAKQASTAIAAGIMARWAAATRDGDLSGGDFPGWLTGLLGFAHTTGLADRRGECIYAACDHYHRCYVERSVRKSRHAELVVANHALVMIQTADSGTDTDLPKHYIFDEGHHLFDAADSAYAGHLTALETYELRRWLRGNEGSGKSRARGLKRRAEDAVAGDADLEVLLSDIIETSSILTSEGWQARLKDNAPKGACEEFLQAVYRQVFARADGRDGPYSLETDTQPITDEVKPATKKLRKAFEDLQAPMLKLINGLKKKLHDQGEMMEADMRRRIDALIITVGLRAAALGGWMAMLDTLEDKTKPDHFIDWMEIERIEGRAYDVGLYRHWIDPMAPFAASMRPHAHGIAVTSATLRDGTDNPEENWRVARDLSGLSHLTPHIHQEAFESPFDYPARTKVFVINDVRKDDLGQVANAYAALFEAAGGGALGLFTAIQRLKAVHDKIGARLEDKGLHLYAQHVDAMDNGTLVDIFRDDVNACLLGTDAVRDGVDVPGESLRLIVFDRVPWPRPTILHRARREAFGKKQYDERITRLKLKQAFGRLIRRAGDKGVFVMMDSMLPSRLYGAFPDGVEVQKVGLSEAASEIKKFLA</sequence>
<dbReference type="SMART" id="SM00491">
    <property type="entry name" value="HELICc2"/>
    <property type="match status" value="1"/>
</dbReference>
<keyword evidence="6" id="KW-0347">Helicase</keyword>
<dbReference type="PROSITE" id="PS51193">
    <property type="entry name" value="HELICASE_ATP_BIND_2"/>
    <property type="match status" value="1"/>
</dbReference>
<accession>A0A2W5N362</accession>
<evidence type="ECO:0000313" key="7">
    <source>
        <dbReference type="Proteomes" id="UP000249417"/>
    </source>
</evidence>
<keyword evidence="2" id="KW-0378">Hydrolase</keyword>
<dbReference type="SUPFAM" id="SSF52540">
    <property type="entry name" value="P-loop containing nucleoside triphosphate hydrolases"/>
    <property type="match status" value="1"/>
</dbReference>
<dbReference type="GO" id="GO:0003676">
    <property type="term" value="F:nucleic acid binding"/>
    <property type="evidence" value="ECO:0007669"/>
    <property type="project" value="InterPro"/>
</dbReference>
<proteinExistence type="inferred from homology"/>
<keyword evidence="3" id="KW-0067">ATP-binding</keyword>
<dbReference type="Gene3D" id="3.40.50.300">
    <property type="entry name" value="P-loop containing nucleotide triphosphate hydrolases"/>
    <property type="match status" value="2"/>
</dbReference>
<comment type="similarity">
    <text evidence="4">Belongs to the helicase family. DinG subfamily.</text>
</comment>
<dbReference type="GO" id="GO:0006139">
    <property type="term" value="P:nucleobase-containing compound metabolic process"/>
    <property type="evidence" value="ECO:0007669"/>
    <property type="project" value="InterPro"/>
</dbReference>
<dbReference type="GO" id="GO:0003678">
    <property type="term" value="F:DNA helicase activity"/>
    <property type="evidence" value="ECO:0007669"/>
    <property type="project" value="TreeGrafter"/>
</dbReference>
<dbReference type="InterPro" id="IPR006555">
    <property type="entry name" value="ATP-dep_Helicase_C"/>
</dbReference>
<dbReference type="GO" id="GO:0005524">
    <property type="term" value="F:ATP binding"/>
    <property type="evidence" value="ECO:0007669"/>
    <property type="project" value="UniProtKB-KW"/>
</dbReference>
<dbReference type="EMBL" id="QFQB01000009">
    <property type="protein sequence ID" value="PZQ47892.1"/>
    <property type="molecule type" value="Genomic_DNA"/>
</dbReference>
<feature type="domain" description="Helicase ATP-binding" evidence="5">
    <location>
        <begin position="209"/>
        <end position="486"/>
    </location>
</feature>
<dbReference type="InterPro" id="IPR027417">
    <property type="entry name" value="P-loop_NTPase"/>
</dbReference>
<evidence type="ECO:0000256" key="1">
    <source>
        <dbReference type="ARBA" id="ARBA00022741"/>
    </source>
</evidence>